<organism evidence="1 2">
    <name type="scientific">Mycena maculata</name>
    <dbReference type="NCBI Taxonomy" id="230809"/>
    <lineage>
        <taxon>Eukaryota</taxon>
        <taxon>Fungi</taxon>
        <taxon>Dikarya</taxon>
        <taxon>Basidiomycota</taxon>
        <taxon>Agaricomycotina</taxon>
        <taxon>Agaricomycetes</taxon>
        <taxon>Agaricomycetidae</taxon>
        <taxon>Agaricales</taxon>
        <taxon>Marasmiineae</taxon>
        <taxon>Mycenaceae</taxon>
        <taxon>Mycena</taxon>
    </lineage>
</organism>
<dbReference type="InterPro" id="IPR036537">
    <property type="entry name" value="Adaptor_Cbl_N_dom_sf"/>
</dbReference>
<dbReference type="GO" id="GO:0007166">
    <property type="term" value="P:cell surface receptor signaling pathway"/>
    <property type="evidence" value="ECO:0007669"/>
    <property type="project" value="InterPro"/>
</dbReference>
<evidence type="ECO:0000313" key="2">
    <source>
        <dbReference type="Proteomes" id="UP001215280"/>
    </source>
</evidence>
<proteinExistence type="predicted"/>
<dbReference type="EMBL" id="JARJLG010000001">
    <property type="protein sequence ID" value="KAJ7785063.1"/>
    <property type="molecule type" value="Genomic_DNA"/>
</dbReference>
<name>A0AAD7KGE4_9AGAR</name>
<dbReference type="InterPro" id="IPR059179">
    <property type="entry name" value="MLKL-like_MCAfunc"/>
</dbReference>
<dbReference type="AlphaFoldDB" id="A0AAD7KGE4"/>
<gene>
    <name evidence="1" type="ORF">DFH07DRAFT_948145</name>
</gene>
<dbReference type="Proteomes" id="UP001215280">
    <property type="component" value="Unassembled WGS sequence"/>
</dbReference>
<keyword evidence="2" id="KW-1185">Reference proteome</keyword>
<comment type="caution">
    <text evidence="1">The sequence shown here is derived from an EMBL/GenBank/DDBJ whole genome shotgun (WGS) entry which is preliminary data.</text>
</comment>
<dbReference type="Gene3D" id="1.20.930.20">
    <property type="entry name" value="Adaptor protein Cbl, N-terminal domain"/>
    <property type="match status" value="1"/>
</dbReference>
<protein>
    <submittedName>
        <fullName evidence="1">Uncharacterized protein</fullName>
    </submittedName>
</protein>
<accession>A0AAD7KGE4</accession>
<reference evidence="1" key="1">
    <citation type="submission" date="2023-03" db="EMBL/GenBank/DDBJ databases">
        <title>Massive genome expansion in bonnet fungi (Mycena s.s.) driven by repeated elements and novel gene families across ecological guilds.</title>
        <authorList>
            <consortium name="Lawrence Berkeley National Laboratory"/>
            <person name="Harder C.B."/>
            <person name="Miyauchi S."/>
            <person name="Viragh M."/>
            <person name="Kuo A."/>
            <person name="Thoen E."/>
            <person name="Andreopoulos B."/>
            <person name="Lu D."/>
            <person name="Skrede I."/>
            <person name="Drula E."/>
            <person name="Henrissat B."/>
            <person name="Morin E."/>
            <person name="Kohler A."/>
            <person name="Barry K."/>
            <person name="LaButti K."/>
            <person name="Morin E."/>
            <person name="Salamov A."/>
            <person name="Lipzen A."/>
            <person name="Mereny Z."/>
            <person name="Hegedus B."/>
            <person name="Baldrian P."/>
            <person name="Stursova M."/>
            <person name="Weitz H."/>
            <person name="Taylor A."/>
            <person name="Grigoriev I.V."/>
            <person name="Nagy L.G."/>
            <person name="Martin F."/>
            <person name="Kauserud H."/>
        </authorList>
    </citation>
    <scope>NUCLEOTIDE SEQUENCE</scope>
    <source>
        <strain evidence="1">CBHHK188m</strain>
    </source>
</reference>
<evidence type="ECO:0000313" key="1">
    <source>
        <dbReference type="EMBL" id="KAJ7785063.1"/>
    </source>
</evidence>
<dbReference type="CDD" id="cd21037">
    <property type="entry name" value="MLKL_NTD"/>
    <property type="match status" value="1"/>
</dbReference>
<sequence length="187" mass="20108">MASSTTSNAGVSATQEAIHFLNSAILPVLHTARAGVTGVGAPVEPIISGVLEVATMVSTMHSNKEDLSKLEESLTKLIALDVPGLSEDLQARITKLSSNLKLVAIECKSLAKKSSFKHFVKSKNYKDRIEGVKNVISSHLRDFTFYSNISIEKSVQSIQEAVGAIEPKVDNVHAKQILANLKCVPAR</sequence>